<dbReference type="OrthoDB" id="2830at2157"/>
<proteinExistence type="predicted"/>
<dbReference type="SUPFAM" id="SSF55073">
    <property type="entry name" value="Nucleotide cyclase"/>
    <property type="match status" value="1"/>
</dbReference>
<feature type="transmembrane region" description="Helical" evidence="14">
    <location>
        <begin position="298"/>
        <end position="316"/>
    </location>
</feature>
<dbReference type="GO" id="GO:0006935">
    <property type="term" value="P:chemotaxis"/>
    <property type="evidence" value="ECO:0000318"/>
    <property type="project" value="GO_Central"/>
</dbReference>
<keyword evidence="7 14" id="KW-0812">Transmembrane</keyword>
<dbReference type="GO" id="GO:0009190">
    <property type="term" value="P:cyclic nucleotide biosynthetic process"/>
    <property type="evidence" value="ECO:0007669"/>
    <property type="project" value="InterPro"/>
</dbReference>
<dbReference type="PROSITE" id="PS50885">
    <property type="entry name" value="HAMP"/>
    <property type="match status" value="1"/>
</dbReference>
<dbReference type="eggNOG" id="arCOG07810">
    <property type="taxonomic scope" value="Archaea"/>
</dbReference>
<dbReference type="GO" id="GO:0004673">
    <property type="term" value="F:protein histidine kinase activity"/>
    <property type="evidence" value="ECO:0007669"/>
    <property type="project" value="UniProtKB-EC"/>
</dbReference>
<dbReference type="PANTHER" id="PTHR45528:SF1">
    <property type="entry name" value="SENSOR HISTIDINE KINASE CPXA"/>
    <property type="match status" value="1"/>
</dbReference>
<dbReference type="InterPro" id="IPR001054">
    <property type="entry name" value="A/G_cyclase"/>
</dbReference>
<dbReference type="RefSeq" id="WP_012215732.1">
    <property type="nucleotide sequence ID" value="NC_010085.1"/>
</dbReference>
<accession>A9A2K6</accession>
<dbReference type="Pfam" id="PF02743">
    <property type="entry name" value="dCache_1"/>
    <property type="match status" value="1"/>
</dbReference>
<dbReference type="Gene3D" id="6.10.340.10">
    <property type="match status" value="1"/>
</dbReference>
<organism evidence="16 17">
    <name type="scientific">Nitrosopumilus maritimus (strain SCM1)</name>
    <dbReference type="NCBI Taxonomy" id="436308"/>
    <lineage>
        <taxon>Archaea</taxon>
        <taxon>Nitrososphaerota</taxon>
        <taxon>Nitrososphaeria</taxon>
        <taxon>Nitrosopumilales</taxon>
        <taxon>Nitrosopumilaceae</taxon>
        <taxon>Nitrosopumilus</taxon>
    </lineage>
</organism>
<keyword evidence="8" id="KW-0547">Nucleotide-binding</keyword>
<keyword evidence="9" id="KW-0418">Kinase</keyword>
<keyword evidence="17" id="KW-1185">Reference proteome</keyword>
<evidence type="ECO:0000313" key="17">
    <source>
        <dbReference type="Proteomes" id="UP000000792"/>
    </source>
</evidence>
<evidence type="ECO:0000256" key="13">
    <source>
        <dbReference type="ARBA" id="ARBA00023136"/>
    </source>
</evidence>
<dbReference type="Gene3D" id="3.30.70.1230">
    <property type="entry name" value="Nucleotide cyclase"/>
    <property type="match status" value="1"/>
</dbReference>
<dbReference type="GO" id="GO:0005524">
    <property type="term" value="F:ATP binding"/>
    <property type="evidence" value="ECO:0007669"/>
    <property type="project" value="UniProtKB-KW"/>
</dbReference>
<keyword evidence="12" id="KW-0902">Two-component regulatory system</keyword>
<dbReference type="InterPro" id="IPR029787">
    <property type="entry name" value="Nucleotide_cyclase"/>
</dbReference>
<dbReference type="PhylomeDB" id="A9A2K6"/>
<evidence type="ECO:0000256" key="10">
    <source>
        <dbReference type="ARBA" id="ARBA00022840"/>
    </source>
</evidence>
<comment type="catalytic activity">
    <reaction evidence="1">
        <text>ATP + protein L-histidine = ADP + protein N-phospho-L-histidine.</text>
        <dbReference type="EC" id="2.7.13.3"/>
    </reaction>
</comment>
<evidence type="ECO:0000256" key="9">
    <source>
        <dbReference type="ARBA" id="ARBA00022777"/>
    </source>
</evidence>
<feature type="domain" description="HAMP" evidence="15">
    <location>
        <begin position="318"/>
        <end position="370"/>
    </location>
</feature>
<evidence type="ECO:0000256" key="11">
    <source>
        <dbReference type="ARBA" id="ARBA00022989"/>
    </source>
</evidence>
<evidence type="ECO:0000256" key="2">
    <source>
        <dbReference type="ARBA" id="ARBA00004651"/>
    </source>
</evidence>
<dbReference type="HOGENOM" id="CLU_461278_0_0_2"/>
<dbReference type="CDD" id="cd07302">
    <property type="entry name" value="CHD"/>
    <property type="match status" value="1"/>
</dbReference>
<dbReference type="InterPro" id="IPR003660">
    <property type="entry name" value="HAMP_dom"/>
</dbReference>
<protein>
    <recommendedName>
        <fullName evidence="3">histidine kinase</fullName>
        <ecNumber evidence="3">2.7.13.3</ecNumber>
    </recommendedName>
</protein>
<gene>
    <name evidence="16" type="ordered locus">Nmar_1349</name>
</gene>
<evidence type="ECO:0000256" key="1">
    <source>
        <dbReference type="ARBA" id="ARBA00000085"/>
    </source>
</evidence>
<dbReference type="SUPFAM" id="SSF158472">
    <property type="entry name" value="HAMP domain-like"/>
    <property type="match status" value="1"/>
</dbReference>
<dbReference type="EMBL" id="CP000866">
    <property type="protein sequence ID" value="ABX13245.1"/>
    <property type="molecule type" value="Genomic_DNA"/>
</dbReference>
<evidence type="ECO:0000256" key="14">
    <source>
        <dbReference type="SAM" id="Phobius"/>
    </source>
</evidence>
<dbReference type="eggNOG" id="arCOG02363">
    <property type="taxonomic scope" value="Archaea"/>
</dbReference>
<keyword evidence="5" id="KW-0597">Phosphoprotein</keyword>
<evidence type="ECO:0000256" key="4">
    <source>
        <dbReference type="ARBA" id="ARBA00022475"/>
    </source>
</evidence>
<dbReference type="InterPro" id="IPR033479">
    <property type="entry name" value="dCache_1"/>
</dbReference>
<keyword evidence="11 14" id="KW-1133">Transmembrane helix</keyword>
<name>A9A2K6_NITMS</name>
<sequence>MGSFVSISTKLIFLVLAISITSIAVTTGLAYNFADSIIKENFKESLKDESETRGNTIASIIESRIDKLGNFAQNESLVSSFDVLIPVLDDVSFNRALEEQTPLLHHEFHSFQLNEFEAGIRDLQIINMRGKPIFSLNEQVDPLKYVKGNYKVSEPTVEFVQSLDKSRIMKISLPVYSDSGKQEAVMIATMGTSIFDDILMNRFGLHDTGEVYLVNHNRMMISESIFLENTPFNQKVDTFAVSECFENGNNVEASEYTDYRNVDIFGYSYCKPDLGFVLLTEVDEAGILKPITELQTNIVIVGISLIIVASIVTFVLSKRISKPIIKLRDASKQLSAGNFEVRTNIQTNDEIEELSTSFDNMAKTLQETISAIGKRENIIKQQQDILLKFSEQKREGYVCLVDLVGSLKLTQNLSDDKKKRYTEIFTESVLPIIKKHEGIPIKIIDDAILFYFPISADNLESLSNTLNCCLEITKLEHELNEKTASENLPGLAYRISSAFGSVNESKTSDSKLDDIFGEPVNAVFKINQYALPNTVVVDHSIYEKASESGFEFTKIARSIIKGLEFTIFVVSSKF</sequence>
<dbReference type="GO" id="GO:0000160">
    <property type="term" value="P:phosphorelay signal transduction system"/>
    <property type="evidence" value="ECO:0007669"/>
    <property type="project" value="UniProtKB-KW"/>
</dbReference>
<evidence type="ECO:0000256" key="5">
    <source>
        <dbReference type="ARBA" id="ARBA00022553"/>
    </source>
</evidence>
<dbReference type="InParanoid" id="A9A2K6"/>
<evidence type="ECO:0000259" key="15">
    <source>
        <dbReference type="PROSITE" id="PS50885"/>
    </source>
</evidence>
<dbReference type="SMART" id="SM00304">
    <property type="entry name" value="HAMP"/>
    <property type="match status" value="1"/>
</dbReference>
<evidence type="ECO:0000256" key="12">
    <source>
        <dbReference type="ARBA" id="ARBA00023012"/>
    </source>
</evidence>
<evidence type="ECO:0000313" key="16">
    <source>
        <dbReference type="EMBL" id="ABX13245.1"/>
    </source>
</evidence>
<dbReference type="CDD" id="cd06225">
    <property type="entry name" value="HAMP"/>
    <property type="match status" value="1"/>
</dbReference>
<keyword evidence="4" id="KW-1003">Cell membrane</keyword>
<dbReference type="GO" id="GO:0005886">
    <property type="term" value="C:plasma membrane"/>
    <property type="evidence" value="ECO:0007669"/>
    <property type="project" value="UniProtKB-SubCell"/>
</dbReference>
<evidence type="ECO:0000256" key="6">
    <source>
        <dbReference type="ARBA" id="ARBA00022679"/>
    </source>
</evidence>
<dbReference type="EnsemblBacteria" id="ABX13245">
    <property type="protein sequence ID" value="ABX13245"/>
    <property type="gene ID" value="Nmar_1349"/>
</dbReference>
<dbReference type="InterPro" id="IPR050398">
    <property type="entry name" value="HssS/ArlS-like"/>
</dbReference>
<keyword evidence="13 14" id="KW-0472">Membrane</keyword>
<evidence type="ECO:0000256" key="3">
    <source>
        <dbReference type="ARBA" id="ARBA00012438"/>
    </source>
</evidence>
<keyword evidence="6" id="KW-0808">Transferase</keyword>
<comment type="subcellular location">
    <subcellularLocation>
        <location evidence="2">Cell membrane</location>
        <topology evidence="2">Multi-pass membrane protein</topology>
    </subcellularLocation>
</comment>
<keyword evidence="10" id="KW-0067">ATP-binding</keyword>
<dbReference type="EC" id="2.7.13.3" evidence="3"/>
<dbReference type="Pfam" id="PF00672">
    <property type="entry name" value="HAMP"/>
    <property type="match status" value="1"/>
</dbReference>
<dbReference type="KEGG" id="nmr:Nmar_1349"/>
<dbReference type="AlphaFoldDB" id="A9A2K6"/>
<dbReference type="Proteomes" id="UP000000792">
    <property type="component" value="Chromosome"/>
</dbReference>
<evidence type="ECO:0000256" key="7">
    <source>
        <dbReference type="ARBA" id="ARBA00022692"/>
    </source>
</evidence>
<dbReference type="PANTHER" id="PTHR45528">
    <property type="entry name" value="SENSOR HISTIDINE KINASE CPXA"/>
    <property type="match status" value="1"/>
</dbReference>
<evidence type="ECO:0000256" key="8">
    <source>
        <dbReference type="ARBA" id="ARBA00022741"/>
    </source>
</evidence>
<dbReference type="GeneID" id="5774540"/>
<reference evidence="16 17" key="1">
    <citation type="journal article" date="2010" name="Proc. Natl. Acad. Sci. U.S.A.">
        <title>Nitrosopumilus maritimus genome reveals unique mechanisms for nitrification and autotrophy in globally distributed marine crenarchaea.</title>
        <authorList>
            <person name="Walker C.B."/>
            <person name="de la Torre J.R."/>
            <person name="Klotz M.G."/>
            <person name="Urakawa H."/>
            <person name="Pinel N."/>
            <person name="Arp D.J."/>
            <person name="Brochier-Armanet C."/>
            <person name="Chain P.S."/>
            <person name="Chan P.P."/>
            <person name="Gollabgir A."/>
            <person name="Hemp J."/>
            <person name="Hugler M."/>
            <person name="Karr E.A."/>
            <person name="Konneke M."/>
            <person name="Shin M."/>
            <person name="Lawton T.J."/>
            <person name="Lowe T."/>
            <person name="Martens-Habbena W."/>
            <person name="Sayavedra-Soto L.A."/>
            <person name="Lang D."/>
            <person name="Sievert S.M."/>
            <person name="Rosenzweig A.C."/>
            <person name="Manning G."/>
            <person name="Stahl D.A."/>
        </authorList>
    </citation>
    <scope>NUCLEOTIDE SEQUENCE [LARGE SCALE GENOMIC DNA]</scope>
    <source>
        <strain evidence="16 17">SCM1</strain>
    </source>
</reference>